<dbReference type="GO" id="GO:0016020">
    <property type="term" value="C:membrane"/>
    <property type="evidence" value="ECO:0007669"/>
    <property type="project" value="UniProtKB-SubCell"/>
</dbReference>
<dbReference type="PANTHER" id="PTHR43507">
    <property type="entry name" value="NADH-UBIQUINONE OXIDOREDUCTASE CHAIN 4"/>
    <property type="match status" value="1"/>
</dbReference>
<feature type="transmembrane region" description="Helical" evidence="8">
    <location>
        <begin position="459"/>
        <end position="477"/>
    </location>
</feature>
<evidence type="ECO:0000256" key="2">
    <source>
        <dbReference type="ARBA" id="ARBA00009025"/>
    </source>
</evidence>
<dbReference type="PRINTS" id="PR01437">
    <property type="entry name" value="NUOXDRDTASE4"/>
</dbReference>
<name>A0A1V3C7P7_9ACTN</name>
<dbReference type="InterPro" id="IPR001750">
    <property type="entry name" value="ND/Mrp_TM"/>
</dbReference>
<feature type="transmembrane region" description="Helical" evidence="8">
    <location>
        <begin position="259"/>
        <end position="281"/>
    </location>
</feature>
<dbReference type="GO" id="GO:0015990">
    <property type="term" value="P:electron transport coupled proton transport"/>
    <property type="evidence" value="ECO:0007669"/>
    <property type="project" value="TreeGrafter"/>
</dbReference>
<protein>
    <submittedName>
        <fullName evidence="10">NADH-quinone oxidoreductase subunit M</fullName>
    </submittedName>
</protein>
<feature type="transmembrane region" description="Helical" evidence="8">
    <location>
        <begin position="157"/>
        <end position="175"/>
    </location>
</feature>
<evidence type="ECO:0000256" key="5">
    <source>
        <dbReference type="ARBA" id="ARBA00023136"/>
    </source>
</evidence>
<comment type="subcellular location">
    <subcellularLocation>
        <location evidence="1">Endomembrane system</location>
        <topology evidence="1">Multi-pass membrane protein</topology>
    </subcellularLocation>
    <subcellularLocation>
        <location evidence="6">Membrane</location>
        <topology evidence="6">Multi-pass membrane protein</topology>
    </subcellularLocation>
</comment>
<evidence type="ECO:0000256" key="6">
    <source>
        <dbReference type="RuleBase" id="RU000320"/>
    </source>
</evidence>
<dbReference type="PANTHER" id="PTHR43507:SF1">
    <property type="entry name" value="NADH-UBIQUINONE OXIDOREDUCTASE CHAIN 4"/>
    <property type="match status" value="1"/>
</dbReference>
<dbReference type="Pfam" id="PF00361">
    <property type="entry name" value="Proton_antipo_M"/>
    <property type="match status" value="1"/>
</dbReference>
<feature type="transmembrane region" description="Helical" evidence="8">
    <location>
        <begin position="421"/>
        <end position="439"/>
    </location>
</feature>
<dbReference type="AlphaFoldDB" id="A0A1V3C7P7"/>
<evidence type="ECO:0000256" key="8">
    <source>
        <dbReference type="SAM" id="Phobius"/>
    </source>
</evidence>
<accession>A0A1V3C7P7</accession>
<dbReference type="NCBIfam" id="NF004500">
    <property type="entry name" value="PRK05846.1-4"/>
    <property type="match status" value="1"/>
</dbReference>
<feature type="transmembrane region" description="Helical" evidence="8">
    <location>
        <begin position="75"/>
        <end position="94"/>
    </location>
</feature>
<dbReference type="GO" id="GO:0012505">
    <property type="term" value="C:endomembrane system"/>
    <property type="evidence" value="ECO:0007669"/>
    <property type="project" value="UniProtKB-SubCell"/>
</dbReference>
<dbReference type="RefSeq" id="WP_077693104.1">
    <property type="nucleotide sequence ID" value="NZ_MCOK01000001.1"/>
</dbReference>
<keyword evidence="4 8" id="KW-1133">Transmembrane helix</keyword>
<feature type="transmembrane region" description="Helical" evidence="8">
    <location>
        <begin position="293"/>
        <end position="311"/>
    </location>
</feature>
<evidence type="ECO:0000313" key="10">
    <source>
        <dbReference type="EMBL" id="OOC56662.1"/>
    </source>
</evidence>
<dbReference type="InterPro" id="IPR003918">
    <property type="entry name" value="NADH_UbQ_OxRdtase"/>
</dbReference>
<feature type="transmembrane region" description="Helical" evidence="8">
    <location>
        <begin position="6"/>
        <end position="23"/>
    </location>
</feature>
<feature type="compositionally biased region" description="Low complexity" evidence="7">
    <location>
        <begin position="538"/>
        <end position="553"/>
    </location>
</feature>
<dbReference type="STRING" id="501010.NOSIN_24850"/>
<keyword evidence="3 6" id="KW-0812">Transmembrane</keyword>
<feature type="domain" description="NADH:quinone oxidoreductase/Mrp antiporter transmembrane" evidence="9">
    <location>
        <begin position="175"/>
        <end position="467"/>
    </location>
</feature>
<proteinExistence type="inferred from homology"/>
<feature type="transmembrane region" description="Helical" evidence="8">
    <location>
        <begin position="323"/>
        <end position="344"/>
    </location>
</feature>
<evidence type="ECO:0000256" key="4">
    <source>
        <dbReference type="ARBA" id="ARBA00022989"/>
    </source>
</evidence>
<dbReference type="EMBL" id="MCOK01000001">
    <property type="protein sequence ID" value="OOC56662.1"/>
    <property type="molecule type" value="Genomic_DNA"/>
</dbReference>
<evidence type="ECO:0000256" key="3">
    <source>
        <dbReference type="ARBA" id="ARBA00022692"/>
    </source>
</evidence>
<keyword evidence="5 8" id="KW-0472">Membrane</keyword>
<gene>
    <name evidence="10" type="ORF">NOSIN_24850</name>
</gene>
<feature type="transmembrane region" description="Helical" evidence="8">
    <location>
        <begin position="351"/>
        <end position="372"/>
    </location>
</feature>
<dbReference type="NCBIfam" id="TIGR01972">
    <property type="entry name" value="NDH_I_M"/>
    <property type="match status" value="1"/>
</dbReference>
<organism evidence="10 11">
    <name type="scientific">Nocardiopsis sinuspersici</name>
    <dbReference type="NCBI Taxonomy" id="501010"/>
    <lineage>
        <taxon>Bacteria</taxon>
        <taxon>Bacillati</taxon>
        <taxon>Actinomycetota</taxon>
        <taxon>Actinomycetes</taxon>
        <taxon>Streptosporangiales</taxon>
        <taxon>Nocardiopsidaceae</taxon>
        <taxon>Nocardiopsis</taxon>
    </lineage>
</organism>
<dbReference type="OrthoDB" id="9768329at2"/>
<dbReference type="GO" id="GO:0042773">
    <property type="term" value="P:ATP synthesis coupled electron transport"/>
    <property type="evidence" value="ECO:0007669"/>
    <property type="project" value="InterPro"/>
</dbReference>
<feature type="transmembrane region" description="Helical" evidence="8">
    <location>
        <begin position="212"/>
        <end position="239"/>
    </location>
</feature>
<reference evidence="11" key="1">
    <citation type="submission" date="2016-08" db="EMBL/GenBank/DDBJ databases">
        <authorList>
            <person name="Tokovenko B."/>
            <person name="Kalinowski J."/>
        </authorList>
    </citation>
    <scope>NUCLEOTIDE SEQUENCE [LARGE SCALE GENOMIC DNA]</scope>
    <source>
        <strain evidence="11">UTMC102</strain>
    </source>
</reference>
<feature type="region of interest" description="Disordered" evidence="7">
    <location>
        <begin position="538"/>
        <end position="561"/>
    </location>
</feature>
<evidence type="ECO:0000313" key="11">
    <source>
        <dbReference type="Proteomes" id="UP000189004"/>
    </source>
</evidence>
<sequence>MIPWLTIAIALPAVGAALVWALPRTAAKASPARAARTAEAGGAAEAPAGGGGVATAVRPATTAAGGGSAETAKRITLGFSIATLLVVAAMALRFDTSRAASLQFEEVHPWIQRFGVHYAVGVDGIALVLILMSAVLVPLVVLAAWNEHDDRFDGGRGYFALILVLEAMMIGVFAATDVFLFYVFFEAMLIPVYFMIGRYGRGDGRSAAAVKFLLYSLAGGLVMLVSVIGVYVIGGSFLWTDLVGEGSALAAVDPATARWLFLGFFIAFAIKAPMWPVHTWLPSAAGASRPGTAVLLVGVLDKVGTYGMMRYCLELFPAAVSWFVWPVVGLSLVSIIYGAILAIGQNDMMRLVAYTSVSHFGFITLGIFALTAQGQAGAALYMVNHGFATGALFLIVGFLVARRGSSLISDYGGVQRVAPKLAGVFLVTGLAGLALPGLAPFVSEFLVFVGVYAFHPAPAVVAAVGVVLAALYILWMYQRTMNGPTKEGLTGLRDLSARETWAVAPLLALILVLGLYPQPVLDVINPAVERTVGIGSGTADAAADGGSEGASGTQEEEGDAE</sequence>
<comment type="caution">
    <text evidence="10">The sequence shown here is derived from an EMBL/GenBank/DDBJ whole genome shotgun (WGS) entry which is preliminary data.</text>
</comment>
<dbReference type="InterPro" id="IPR010227">
    <property type="entry name" value="NADH_Q_OxRdtase_chainM/4"/>
</dbReference>
<comment type="similarity">
    <text evidence="2">Belongs to the complex I subunit 4 family.</text>
</comment>
<evidence type="ECO:0000259" key="9">
    <source>
        <dbReference type="Pfam" id="PF00361"/>
    </source>
</evidence>
<feature type="transmembrane region" description="Helical" evidence="8">
    <location>
        <begin position="124"/>
        <end position="145"/>
    </location>
</feature>
<dbReference type="Proteomes" id="UP000189004">
    <property type="component" value="Unassembled WGS sequence"/>
</dbReference>
<dbReference type="GO" id="GO:0003954">
    <property type="term" value="F:NADH dehydrogenase activity"/>
    <property type="evidence" value="ECO:0007669"/>
    <property type="project" value="TreeGrafter"/>
</dbReference>
<feature type="transmembrane region" description="Helical" evidence="8">
    <location>
        <begin position="181"/>
        <end position="200"/>
    </location>
</feature>
<evidence type="ECO:0000256" key="1">
    <source>
        <dbReference type="ARBA" id="ARBA00004127"/>
    </source>
</evidence>
<evidence type="ECO:0000256" key="7">
    <source>
        <dbReference type="SAM" id="MobiDB-lite"/>
    </source>
</evidence>
<dbReference type="GO" id="GO:0048039">
    <property type="term" value="F:ubiquinone binding"/>
    <property type="evidence" value="ECO:0007669"/>
    <property type="project" value="TreeGrafter"/>
</dbReference>
<keyword evidence="11" id="KW-1185">Reference proteome</keyword>
<feature type="transmembrane region" description="Helical" evidence="8">
    <location>
        <begin position="378"/>
        <end position="400"/>
    </location>
</feature>
<dbReference type="GO" id="GO:0008137">
    <property type="term" value="F:NADH dehydrogenase (ubiquinone) activity"/>
    <property type="evidence" value="ECO:0007669"/>
    <property type="project" value="InterPro"/>
</dbReference>